<reference evidence="7 8" key="1">
    <citation type="submission" date="2017-08" db="EMBL/GenBank/DDBJ databases">
        <title>Draft genome sequences of 64 type strains of genus Staph aureus.</title>
        <authorList>
            <person name="Cole K."/>
            <person name="Golubchik T."/>
            <person name="Russell J."/>
            <person name="Foster D."/>
            <person name="Llewelyn M."/>
            <person name="Wilson D."/>
            <person name="Crook D."/>
            <person name="Paul J."/>
        </authorList>
    </citation>
    <scope>NUCLEOTIDE SEQUENCE [LARGE SCALE GENOMIC DNA]</scope>
    <source>
        <strain evidence="7 8">DSM 21968</strain>
    </source>
</reference>
<dbReference type="GO" id="GO:0006508">
    <property type="term" value="P:proteolysis"/>
    <property type="evidence" value="ECO:0007669"/>
    <property type="project" value="UniProtKB-KW"/>
</dbReference>
<dbReference type="EMBL" id="PPRF01000004">
    <property type="protein sequence ID" value="PNZ30359.1"/>
    <property type="molecule type" value="Genomic_DNA"/>
</dbReference>
<dbReference type="EC" id="3.4.24.75" evidence="4"/>
<dbReference type="InterPro" id="IPR050570">
    <property type="entry name" value="Cell_wall_metabolism_enzyme"/>
</dbReference>
<comment type="caution">
    <text evidence="7">The sequence shown here is derived from an EMBL/GenBank/DDBJ whole genome shotgun (WGS) entry which is preliminary data.</text>
</comment>
<keyword evidence="5" id="KW-0378">Hydrolase</keyword>
<comment type="catalytic activity">
    <reaction evidence="1">
        <text>Hydrolysis of the -Gly-|-Gly- bond in the pentaglycine inter-peptide link joining staphylococcal cell wall peptidoglycans.</text>
        <dbReference type="EC" id="3.4.24.75"/>
    </reaction>
</comment>
<organism evidence="7 8">
    <name type="scientific">Staphylococcus rostri</name>
    <dbReference type="NCBI Taxonomy" id="522262"/>
    <lineage>
        <taxon>Bacteria</taxon>
        <taxon>Bacillati</taxon>
        <taxon>Bacillota</taxon>
        <taxon>Bacilli</taxon>
        <taxon>Bacillales</taxon>
        <taxon>Staphylococcaceae</taxon>
        <taxon>Staphylococcus</taxon>
    </lineage>
</organism>
<evidence type="ECO:0000313" key="8">
    <source>
        <dbReference type="Proteomes" id="UP000242752"/>
    </source>
</evidence>
<name>A0A2K3YXL8_9STAP</name>
<sequence length="185" mass="21323">MKRLFKTNFYIALFAIVLYFGYTHSQQFLKPASDWYQDKGRHLLQIDRQTQPFGRYKNGLSFNGDNRHYGVDYHLPEDTPILAASNGVVTRTFQNQYAGKIIEIREDNNTHYQWYAHLNNFNVEAGQVVKQGDVIGKSGNTGEYTTGPHLHFQRMEGAIGNANAIDPEPFVETLPDKQYSLFRIK</sequence>
<gene>
    <name evidence="7" type="ORF">CD122_00725</name>
</gene>
<comment type="cofactor">
    <cofactor evidence="2">
        <name>Zn(2+)</name>
        <dbReference type="ChEBI" id="CHEBI:29105"/>
    </cofactor>
</comment>
<evidence type="ECO:0000256" key="5">
    <source>
        <dbReference type="ARBA" id="ARBA00023049"/>
    </source>
</evidence>
<evidence type="ECO:0000256" key="3">
    <source>
        <dbReference type="ARBA" id="ARBA00006646"/>
    </source>
</evidence>
<dbReference type="PANTHER" id="PTHR21666:SF270">
    <property type="entry name" value="MUREIN HYDROLASE ACTIVATOR ENVC"/>
    <property type="match status" value="1"/>
</dbReference>
<dbReference type="Proteomes" id="UP000242752">
    <property type="component" value="Unassembled WGS sequence"/>
</dbReference>
<protein>
    <recommendedName>
        <fullName evidence="4">lysostaphin</fullName>
        <ecNumber evidence="4">3.4.24.75</ecNumber>
    </recommendedName>
</protein>
<dbReference type="CDD" id="cd12797">
    <property type="entry name" value="M23_peptidase"/>
    <property type="match status" value="1"/>
</dbReference>
<dbReference type="Gene3D" id="2.70.70.10">
    <property type="entry name" value="Glucose Permease (Domain IIA)"/>
    <property type="match status" value="1"/>
</dbReference>
<dbReference type="AlphaFoldDB" id="A0A2K3YXL8"/>
<feature type="domain" description="M23ase beta-sheet core" evidence="6">
    <location>
        <begin position="67"/>
        <end position="167"/>
    </location>
</feature>
<dbReference type="InterPro" id="IPR016047">
    <property type="entry name" value="M23ase_b-sheet_dom"/>
</dbReference>
<dbReference type="SUPFAM" id="SSF51261">
    <property type="entry name" value="Duplicated hybrid motif"/>
    <property type="match status" value="1"/>
</dbReference>
<keyword evidence="8" id="KW-1185">Reference proteome</keyword>
<dbReference type="InterPro" id="IPR011055">
    <property type="entry name" value="Dup_hybrid_motif"/>
</dbReference>
<evidence type="ECO:0000256" key="4">
    <source>
        <dbReference type="ARBA" id="ARBA00012322"/>
    </source>
</evidence>
<dbReference type="RefSeq" id="WP_103357114.1">
    <property type="nucleotide sequence ID" value="NZ_CP113107.1"/>
</dbReference>
<accession>A0A2K3YXL8</accession>
<evidence type="ECO:0000259" key="6">
    <source>
        <dbReference type="Pfam" id="PF01551"/>
    </source>
</evidence>
<dbReference type="PANTHER" id="PTHR21666">
    <property type="entry name" value="PEPTIDASE-RELATED"/>
    <property type="match status" value="1"/>
</dbReference>
<dbReference type="GO" id="GO:0004222">
    <property type="term" value="F:metalloendopeptidase activity"/>
    <property type="evidence" value="ECO:0007669"/>
    <property type="project" value="TreeGrafter"/>
</dbReference>
<proteinExistence type="inferred from homology"/>
<dbReference type="OrthoDB" id="9805799at2"/>
<evidence type="ECO:0000313" key="7">
    <source>
        <dbReference type="EMBL" id="PNZ30359.1"/>
    </source>
</evidence>
<evidence type="ECO:0000256" key="1">
    <source>
        <dbReference type="ARBA" id="ARBA00001667"/>
    </source>
</evidence>
<keyword evidence="5" id="KW-0645">Protease</keyword>
<dbReference type="Pfam" id="PF01551">
    <property type="entry name" value="Peptidase_M23"/>
    <property type="match status" value="1"/>
</dbReference>
<evidence type="ECO:0000256" key="2">
    <source>
        <dbReference type="ARBA" id="ARBA00001947"/>
    </source>
</evidence>
<comment type="similarity">
    <text evidence="3">Belongs to the peptidase M23B family.</text>
</comment>
<keyword evidence="5" id="KW-0482">Metalloprotease</keyword>